<dbReference type="InterPro" id="IPR003342">
    <property type="entry name" value="ArnT-like_N"/>
</dbReference>
<feature type="transmembrane region" description="Helical" evidence="10">
    <location>
        <begin position="315"/>
        <end position="334"/>
    </location>
</feature>
<dbReference type="UniPathway" id="UPA00378"/>
<dbReference type="EMBL" id="CP024847">
    <property type="protein sequence ID" value="AUR52166.1"/>
    <property type="molecule type" value="Genomic_DNA"/>
</dbReference>
<protein>
    <recommendedName>
        <fullName evidence="9 10">Polyprenol-phosphate-mannose--protein mannosyltransferase</fullName>
        <ecNumber evidence="10">2.4.1.-</ecNumber>
    </recommendedName>
</protein>
<dbReference type="GO" id="GO:0012505">
    <property type="term" value="C:endomembrane system"/>
    <property type="evidence" value="ECO:0007669"/>
    <property type="project" value="UniProtKB-SubCell"/>
</dbReference>
<feature type="transmembrane region" description="Helical" evidence="10">
    <location>
        <begin position="235"/>
        <end position="253"/>
    </location>
</feature>
<keyword evidence="7 10" id="KW-1133">Transmembrane helix</keyword>
<evidence type="ECO:0000256" key="4">
    <source>
        <dbReference type="ARBA" id="ARBA00022676"/>
    </source>
</evidence>
<dbReference type="GO" id="GO:0004169">
    <property type="term" value="F:dolichyl-phosphate-mannose-protein mannosyltransferase activity"/>
    <property type="evidence" value="ECO:0007669"/>
    <property type="project" value="UniProtKB-UniRule"/>
</dbReference>
<dbReference type="Pfam" id="PF16192">
    <property type="entry name" value="PMT_4TMC"/>
    <property type="match status" value="1"/>
</dbReference>
<keyword evidence="14" id="KW-1185">Reference proteome</keyword>
<comment type="function">
    <text evidence="10">Protein O-mannosyltransferase that catalyzes the transfer of a single mannose residue from a polyprenol phospho-mannosyl lipidic donor to the hydroxyl group of selected serine and threonine residues in acceptor proteins.</text>
</comment>
<keyword evidence="6 10" id="KW-0812">Transmembrane</keyword>
<dbReference type="InterPro" id="IPR032421">
    <property type="entry name" value="PMT_4TMC"/>
</dbReference>
<dbReference type="KEGG" id="nba:CUN60_07585"/>
<feature type="transmembrane region" description="Helical" evidence="10">
    <location>
        <begin position="211"/>
        <end position="229"/>
    </location>
</feature>
<feature type="transmembrane region" description="Helical" evidence="10">
    <location>
        <begin position="284"/>
        <end position="303"/>
    </location>
</feature>
<gene>
    <name evidence="13" type="ORF">CUN60_07585</name>
</gene>
<reference evidence="14" key="1">
    <citation type="submission" date="2017-11" db="EMBL/GenBank/DDBJ databases">
        <authorList>
            <person name="Chan K.G."/>
            <person name="Lee L.S."/>
        </authorList>
    </citation>
    <scope>NUCLEOTIDE SEQUENCE [LARGE SCALE GENOMIC DNA]</scope>
    <source>
        <strain evidence="14">DSM 100970</strain>
    </source>
</reference>
<feature type="transmembrane region" description="Helical" evidence="10">
    <location>
        <begin position="542"/>
        <end position="565"/>
    </location>
</feature>
<evidence type="ECO:0000256" key="10">
    <source>
        <dbReference type="RuleBase" id="RU367007"/>
    </source>
</evidence>
<accession>A0A2I7N6R6</accession>
<comment type="subcellular location">
    <subcellularLocation>
        <location evidence="10">Cell membrane</location>
    </subcellularLocation>
    <subcellularLocation>
        <location evidence="1">Endomembrane system</location>
        <topology evidence="1">Multi-pass membrane protein</topology>
    </subcellularLocation>
</comment>
<proteinExistence type="inferred from homology"/>
<feature type="domain" description="ArnT-like N-terminal" evidence="11">
    <location>
        <begin position="232"/>
        <end position="383"/>
    </location>
</feature>
<evidence type="ECO:0000256" key="7">
    <source>
        <dbReference type="ARBA" id="ARBA00022989"/>
    </source>
</evidence>
<dbReference type="Proteomes" id="UP000236655">
    <property type="component" value="Chromosome"/>
</dbReference>
<feature type="transmembrane region" description="Helical" evidence="10">
    <location>
        <begin position="340"/>
        <end position="359"/>
    </location>
</feature>
<dbReference type="InterPro" id="IPR027005">
    <property type="entry name" value="PMT-like"/>
</dbReference>
<evidence type="ECO:0000256" key="6">
    <source>
        <dbReference type="ARBA" id="ARBA00022692"/>
    </source>
</evidence>
<evidence type="ECO:0000256" key="1">
    <source>
        <dbReference type="ARBA" id="ARBA00004127"/>
    </source>
</evidence>
<feature type="transmembrane region" description="Helical" evidence="10">
    <location>
        <begin position="260"/>
        <end position="278"/>
    </location>
</feature>
<keyword evidence="10" id="KW-1003">Cell membrane</keyword>
<comment type="similarity">
    <text evidence="3 10">Belongs to the glycosyltransferase 39 family.</text>
</comment>
<keyword evidence="8 10" id="KW-0472">Membrane</keyword>
<feature type="domain" description="Protein O-mannosyl-transferase C-terminal four TM" evidence="12">
    <location>
        <begin position="403"/>
        <end position="578"/>
    </location>
</feature>
<keyword evidence="4 10" id="KW-0328">Glycosyltransferase</keyword>
<evidence type="ECO:0000256" key="5">
    <source>
        <dbReference type="ARBA" id="ARBA00022679"/>
    </source>
</evidence>
<evidence type="ECO:0000256" key="2">
    <source>
        <dbReference type="ARBA" id="ARBA00004922"/>
    </source>
</evidence>
<evidence type="ECO:0000256" key="3">
    <source>
        <dbReference type="ARBA" id="ARBA00007222"/>
    </source>
</evidence>
<keyword evidence="5 10" id="KW-0808">Transferase</keyword>
<evidence type="ECO:0000256" key="9">
    <source>
        <dbReference type="ARBA" id="ARBA00093617"/>
    </source>
</evidence>
<feature type="transmembrane region" description="Helical" evidence="10">
    <location>
        <begin position="482"/>
        <end position="501"/>
    </location>
</feature>
<evidence type="ECO:0000313" key="14">
    <source>
        <dbReference type="Proteomes" id="UP000236655"/>
    </source>
</evidence>
<feature type="transmembrane region" description="Helical" evidence="10">
    <location>
        <begin position="457"/>
        <end position="475"/>
    </location>
</feature>
<evidence type="ECO:0000256" key="8">
    <source>
        <dbReference type="ARBA" id="ARBA00023136"/>
    </source>
</evidence>
<feature type="transmembrane region" description="Helical" evidence="10">
    <location>
        <begin position="366"/>
        <end position="386"/>
    </location>
</feature>
<dbReference type="AlphaFoldDB" id="A0A2I7N6R6"/>
<evidence type="ECO:0000313" key="13">
    <source>
        <dbReference type="EMBL" id="AUR52166.1"/>
    </source>
</evidence>
<dbReference type="Pfam" id="PF02366">
    <property type="entry name" value="PMT"/>
    <property type="match status" value="1"/>
</dbReference>
<sequence>MIMGYIKSISSNKKHSLFNWMDYIVILILMSFFTGVSLINFGDRFKQGHWFGDMESKTLTVTLAKPQLVQQISLYFGLSNGVIDIQADGDNGQKYSLGRIDSSSVKVPLVFRWINVSFSPLKLSRIRVIVSKPVVELKQIAIYDKNNTYVRNLQLNSFPNDKRDFFTNFISVKRPVVDENQNWLTSASWDEVYYSTTAFQLINMLPPYNTAHPPLGMLLIGVGILLFGMCPFGWRFIPLLSGILLIPLIYYFARILFNRRCAIFASLLFCLDFMHYGISKIATIESLVTFFLLLEYIFLYKYLLDVKNRKQVKLINGNLFLTSLFLGFAIATKWSGCFSIVPLLLIISYCEICLSQNVLIKKAGKLCASLAMVLSIIIIIYLASYLPQYFVSPSLNFLKFVYNIQKDILVYHLHEAFQAHLYASKWWSWTFNYRPYTIYSYSIGNNASVITLMGNPAIWFFAIIACLIIVMMICKQIDKSKISLIFILLIFLSQYLPYAFISRTSFIYYFYSATPFLCIIIARVLDEILLSGGRLAKYTVRIYLFVVILLFLLFFPILSATQIPVEYVKNYLMWYPNWNFIN</sequence>
<dbReference type="EC" id="2.4.1.-" evidence="10"/>
<evidence type="ECO:0000259" key="12">
    <source>
        <dbReference type="Pfam" id="PF16192"/>
    </source>
</evidence>
<organism evidence="13 14">
    <name type="scientific">Aquella oligotrophica</name>
    <dbReference type="NCBI Taxonomy" id="2067065"/>
    <lineage>
        <taxon>Bacteria</taxon>
        <taxon>Pseudomonadati</taxon>
        <taxon>Pseudomonadota</taxon>
        <taxon>Betaproteobacteria</taxon>
        <taxon>Neisseriales</taxon>
        <taxon>Neisseriaceae</taxon>
        <taxon>Aquella</taxon>
    </lineage>
</organism>
<evidence type="ECO:0000259" key="11">
    <source>
        <dbReference type="Pfam" id="PF02366"/>
    </source>
</evidence>
<dbReference type="PANTHER" id="PTHR10050">
    <property type="entry name" value="DOLICHYL-PHOSPHATE-MANNOSE--PROTEIN MANNOSYLTRANSFERASE"/>
    <property type="match status" value="1"/>
</dbReference>
<feature type="transmembrane region" description="Helical" evidence="10">
    <location>
        <begin position="507"/>
        <end position="530"/>
    </location>
</feature>
<dbReference type="GO" id="GO:0005886">
    <property type="term" value="C:plasma membrane"/>
    <property type="evidence" value="ECO:0007669"/>
    <property type="project" value="UniProtKB-SubCell"/>
</dbReference>
<name>A0A2I7N6R6_9NEIS</name>
<feature type="transmembrane region" description="Helical" evidence="10">
    <location>
        <begin position="20"/>
        <end position="41"/>
    </location>
</feature>
<comment type="pathway">
    <text evidence="2 10">Protein modification; protein glycosylation.</text>
</comment>